<evidence type="ECO:0000313" key="8">
    <source>
        <dbReference type="EMBL" id="QSB17113.1"/>
    </source>
</evidence>
<feature type="transmembrane region" description="Helical" evidence="6">
    <location>
        <begin position="164"/>
        <end position="189"/>
    </location>
</feature>
<feature type="transmembrane region" description="Helical" evidence="6">
    <location>
        <begin position="74"/>
        <end position="93"/>
    </location>
</feature>
<evidence type="ECO:0000256" key="3">
    <source>
        <dbReference type="ARBA" id="ARBA00022692"/>
    </source>
</evidence>
<dbReference type="InterPro" id="IPR000515">
    <property type="entry name" value="MetI-like"/>
</dbReference>
<evidence type="ECO:0000256" key="4">
    <source>
        <dbReference type="ARBA" id="ARBA00022989"/>
    </source>
</evidence>
<dbReference type="RefSeq" id="WP_239679318.1">
    <property type="nucleotide sequence ID" value="NZ_CP070499.1"/>
</dbReference>
<dbReference type="Pfam" id="PF00528">
    <property type="entry name" value="BPD_transp_1"/>
    <property type="match status" value="1"/>
</dbReference>
<feature type="transmembrane region" description="Helical" evidence="6">
    <location>
        <begin position="201"/>
        <end position="223"/>
    </location>
</feature>
<dbReference type="InterPro" id="IPR051204">
    <property type="entry name" value="ABC_transp_perm/SBD"/>
</dbReference>
<feature type="transmembrane region" description="Helical" evidence="6">
    <location>
        <begin position="99"/>
        <end position="117"/>
    </location>
</feature>
<dbReference type="PANTHER" id="PTHR30177:SF4">
    <property type="entry name" value="OSMOPROTECTANT IMPORT PERMEASE PROTEIN OSMW"/>
    <property type="match status" value="1"/>
</dbReference>
<evidence type="ECO:0000256" key="5">
    <source>
        <dbReference type="ARBA" id="ARBA00023136"/>
    </source>
</evidence>
<dbReference type="PROSITE" id="PS50928">
    <property type="entry name" value="ABC_TM1"/>
    <property type="match status" value="1"/>
</dbReference>
<comment type="subcellular location">
    <subcellularLocation>
        <location evidence="6">Cell membrane</location>
        <topology evidence="6">Multi-pass membrane protein</topology>
    </subcellularLocation>
    <subcellularLocation>
        <location evidence="1">Membrane</location>
        <topology evidence="1">Multi-pass membrane protein</topology>
    </subcellularLocation>
</comment>
<evidence type="ECO:0000313" key="9">
    <source>
        <dbReference type="Proteomes" id="UP000662857"/>
    </source>
</evidence>
<accession>A0A895YP94</accession>
<evidence type="ECO:0000256" key="1">
    <source>
        <dbReference type="ARBA" id="ARBA00004141"/>
    </source>
</evidence>
<dbReference type="CDD" id="cd06261">
    <property type="entry name" value="TM_PBP2"/>
    <property type="match status" value="1"/>
</dbReference>
<dbReference type="SUPFAM" id="SSF161098">
    <property type="entry name" value="MetI-like"/>
    <property type="match status" value="1"/>
</dbReference>
<dbReference type="KEGG" id="nhy:JQS43_04890"/>
<keyword evidence="5 6" id="KW-0472">Membrane</keyword>
<dbReference type="GO" id="GO:0005886">
    <property type="term" value="C:plasma membrane"/>
    <property type="evidence" value="ECO:0007669"/>
    <property type="project" value="UniProtKB-SubCell"/>
</dbReference>
<gene>
    <name evidence="8" type="ORF">JQS43_04890</name>
</gene>
<sequence length="236" mass="24581">MVAAEQVVAAAGAQPAPVSNPWFSWGYLQANGDRILDALTEHVALTGQAILFAAALGIPLAVLAYRVRPLTGPILASAGVLYTIPALAVFAFIAPYLGIGPRTVIVPLVLYALLVIIRNTLTGLLQVPVEVRDAARGMGYGRWAQLVRIELPLALPGILTGLRLATVATVAMTTIGVVVGHGGLGQLILGGFRNNFFKAEILTGAVLCVALALVLDLVLLAVGRAATPWARRRAAA</sequence>
<keyword evidence="4 6" id="KW-1133">Transmembrane helix</keyword>
<dbReference type="InterPro" id="IPR035906">
    <property type="entry name" value="MetI-like_sf"/>
</dbReference>
<keyword evidence="2 6" id="KW-0813">Transport</keyword>
<keyword evidence="3 6" id="KW-0812">Transmembrane</keyword>
<feature type="domain" description="ABC transmembrane type-1" evidence="7">
    <location>
        <begin position="39"/>
        <end position="219"/>
    </location>
</feature>
<dbReference type="Proteomes" id="UP000662857">
    <property type="component" value="Chromosome"/>
</dbReference>
<dbReference type="GO" id="GO:0055085">
    <property type="term" value="P:transmembrane transport"/>
    <property type="evidence" value="ECO:0007669"/>
    <property type="project" value="InterPro"/>
</dbReference>
<dbReference type="GO" id="GO:0031460">
    <property type="term" value="P:glycine betaine transport"/>
    <property type="evidence" value="ECO:0007669"/>
    <property type="project" value="TreeGrafter"/>
</dbReference>
<feature type="transmembrane region" description="Helical" evidence="6">
    <location>
        <begin position="49"/>
        <end position="67"/>
    </location>
</feature>
<name>A0A895YP94_9ACTN</name>
<reference evidence="8" key="1">
    <citation type="submission" date="2021-02" db="EMBL/GenBank/DDBJ databases">
        <title>Natrosporangium hydrolyticum gen. nov., sp. nov, a haloalkaliphilic actinobacterium from a soda solonchak soil.</title>
        <authorList>
            <person name="Sorokin D.Y."/>
            <person name="Khijniak T.V."/>
            <person name="Zakharycheva A.P."/>
            <person name="Boueva O.V."/>
            <person name="Ariskina E.V."/>
            <person name="Hahnke R.L."/>
            <person name="Bunk B."/>
            <person name="Sproer C."/>
            <person name="Schumann P."/>
            <person name="Evtushenko L.I."/>
            <person name="Kublanov I.V."/>
        </authorList>
    </citation>
    <scope>NUCLEOTIDE SEQUENCE</scope>
    <source>
        <strain evidence="8">DSM 106523</strain>
    </source>
</reference>
<organism evidence="8 9">
    <name type="scientific">Natronosporangium hydrolyticum</name>
    <dbReference type="NCBI Taxonomy" id="2811111"/>
    <lineage>
        <taxon>Bacteria</taxon>
        <taxon>Bacillati</taxon>
        <taxon>Actinomycetota</taxon>
        <taxon>Actinomycetes</taxon>
        <taxon>Micromonosporales</taxon>
        <taxon>Micromonosporaceae</taxon>
        <taxon>Natronosporangium</taxon>
    </lineage>
</organism>
<dbReference type="EMBL" id="CP070499">
    <property type="protein sequence ID" value="QSB17113.1"/>
    <property type="molecule type" value="Genomic_DNA"/>
</dbReference>
<keyword evidence="9" id="KW-1185">Reference proteome</keyword>
<comment type="similarity">
    <text evidence="6">Belongs to the binding-protein-dependent transport system permease family.</text>
</comment>
<evidence type="ECO:0000256" key="6">
    <source>
        <dbReference type="RuleBase" id="RU363032"/>
    </source>
</evidence>
<proteinExistence type="inferred from homology"/>
<dbReference type="PANTHER" id="PTHR30177">
    <property type="entry name" value="GLYCINE BETAINE/L-PROLINE TRANSPORT SYSTEM PERMEASE PROTEIN PROW"/>
    <property type="match status" value="1"/>
</dbReference>
<dbReference type="Gene3D" id="1.10.3720.10">
    <property type="entry name" value="MetI-like"/>
    <property type="match status" value="1"/>
</dbReference>
<protein>
    <submittedName>
        <fullName evidence="8">ABC transporter permease</fullName>
    </submittedName>
</protein>
<evidence type="ECO:0000259" key="7">
    <source>
        <dbReference type="PROSITE" id="PS50928"/>
    </source>
</evidence>
<dbReference type="AlphaFoldDB" id="A0A895YP94"/>
<evidence type="ECO:0000256" key="2">
    <source>
        <dbReference type="ARBA" id="ARBA00022448"/>
    </source>
</evidence>